<keyword evidence="2" id="KW-1185">Reference proteome</keyword>
<dbReference type="RefSeq" id="WP_058481826.1">
    <property type="nucleotide sequence ID" value="NZ_CAAAIQ010000041.1"/>
</dbReference>
<sequence>MSINQLIGGLVSLLLLPYSFAQPPFEVLRSCVDEKPYNNKVTIHTKEDGSYADNHEKNCEEPFEVSFDNKTYGFVRCADIPYLVVNGQTINLQKAENRSVNPEIKPGLLYPTDTSWSKIKFKNQSYLCLNGPISRSGTGSNIGQYYIVENAFESNTKPTIYYYFFNKDIIPITSNN</sequence>
<evidence type="ECO:0000313" key="1">
    <source>
        <dbReference type="EMBL" id="KTD75211.1"/>
    </source>
</evidence>
<organism evidence="1 2">
    <name type="scientific">Legionella waltersii</name>
    <dbReference type="NCBI Taxonomy" id="66969"/>
    <lineage>
        <taxon>Bacteria</taxon>
        <taxon>Pseudomonadati</taxon>
        <taxon>Pseudomonadota</taxon>
        <taxon>Gammaproteobacteria</taxon>
        <taxon>Legionellales</taxon>
        <taxon>Legionellaceae</taxon>
        <taxon>Legionella</taxon>
    </lineage>
</organism>
<gene>
    <name evidence="1" type="ORF">Lwal_3252</name>
</gene>
<protein>
    <submittedName>
        <fullName evidence="1">Uncharacterized protein</fullName>
    </submittedName>
</protein>
<reference evidence="1 2" key="1">
    <citation type="submission" date="2015-11" db="EMBL/GenBank/DDBJ databases">
        <title>Genomic analysis of 38 Legionella species identifies large and diverse effector repertoires.</title>
        <authorList>
            <person name="Burstein D."/>
            <person name="Amaro F."/>
            <person name="Zusman T."/>
            <person name="Lifshitz Z."/>
            <person name="Cohen O."/>
            <person name="Gilbert J.A."/>
            <person name="Pupko T."/>
            <person name="Shuman H.A."/>
            <person name="Segal G."/>
        </authorList>
    </citation>
    <scope>NUCLEOTIDE SEQUENCE [LARGE SCALE GENOMIC DNA]</scope>
    <source>
        <strain evidence="1 2">ATCC 51914</strain>
    </source>
</reference>
<name>A0A0W1A1J0_9GAMM</name>
<dbReference type="EMBL" id="LNZB01000060">
    <property type="protein sequence ID" value="KTD75211.1"/>
    <property type="molecule type" value="Genomic_DNA"/>
</dbReference>
<dbReference type="STRING" id="66969.Lwal_3252"/>
<accession>A0A0W1A1J0</accession>
<dbReference type="OrthoDB" id="5637371at2"/>
<comment type="caution">
    <text evidence="1">The sequence shown here is derived from an EMBL/GenBank/DDBJ whole genome shotgun (WGS) entry which is preliminary data.</text>
</comment>
<dbReference type="PATRIC" id="fig|66969.6.peg.3545"/>
<dbReference type="Proteomes" id="UP000054729">
    <property type="component" value="Unassembled WGS sequence"/>
</dbReference>
<evidence type="ECO:0000313" key="2">
    <source>
        <dbReference type="Proteomes" id="UP000054729"/>
    </source>
</evidence>
<dbReference type="AlphaFoldDB" id="A0A0W1A1J0"/>
<proteinExistence type="predicted"/>